<protein>
    <submittedName>
        <fullName evidence="2">Uncharacterized protein</fullName>
    </submittedName>
</protein>
<feature type="region of interest" description="Disordered" evidence="1">
    <location>
        <begin position="246"/>
        <end position="281"/>
    </location>
</feature>
<evidence type="ECO:0000256" key="1">
    <source>
        <dbReference type="SAM" id="MobiDB-lite"/>
    </source>
</evidence>
<gene>
    <name evidence="2" type="primary">ORF43229</name>
</gene>
<evidence type="ECO:0000313" key="2">
    <source>
        <dbReference type="EMBL" id="CEK61771.1"/>
    </source>
</evidence>
<feature type="non-terminal residue" evidence="2">
    <location>
        <position position="281"/>
    </location>
</feature>
<dbReference type="EMBL" id="HACG01014906">
    <property type="protein sequence ID" value="CEK61771.1"/>
    <property type="molecule type" value="Transcribed_RNA"/>
</dbReference>
<feature type="compositionally biased region" description="Polar residues" evidence="1">
    <location>
        <begin position="8"/>
        <end position="19"/>
    </location>
</feature>
<feature type="compositionally biased region" description="Polar residues" evidence="1">
    <location>
        <begin position="271"/>
        <end position="281"/>
    </location>
</feature>
<reference evidence="2" key="1">
    <citation type="submission" date="2014-12" db="EMBL/GenBank/DDBJ databases">
        <title>Insight into the proteome of Arion vulgaris.</title>
        <authorList>
            <person name="Aradska J."/>
            <person name="Bulat T."/>
            <person name="Smidak R."/>
            <person name="Sarate P."/>
            <person name="Gangsoo J."/>
            <person name="Sialana F."/>
            <person name="Bilban M."/>
            <person name="Lubec G."/>
        </authorList>
    </citation>
    <scope>NUCLEOTIDE SEQUENCE</scope>
    <source>
        <tissue evidence="2">Skin</tissue>
    </source>
</reference>
<feature type="region of interest" description="Disordered" evidence="1">
    <location>
        <begin position="1"/>
        <end position="52"/>
    </location>
</feature>
<proteinExistence type="predicted"/>
<feature type="compositionally biased region" description="Basic and acidic residues" evidence="1">
    <location>
        <begin position="21"/>
        <end position="31"/>
    </location>
</feature>
<sequence>DQTEDFTKLSSQEKNNGNLDSRIKCRKMDNPRKRKRSMSDSQEEIDTPHKTLNLSQNVVTNSIISATSPHMASHLSQNVTKVLNDNSSVSTKAWDLTTDNITSSLPEDLSIKRKLNKYPNLNINQQSAPTFFCTTPPDSTKEKADSYLTTNNKTPLSPLLITRSTVKDIEAAMNQHLPTTIFTNETTTTNIANMDPSRLQRGITDQSNSRLPSNQQPPSTPLQKSSTFKHSLSNNRESVIKINFRPHAPPLHHEPPSNFPTPPEVDPNIYRNHNSQYSYET</sequence>
<feature type="region of interest" description="Disordered" evidence="1">
    <location>
        <begin position="201"/>
        <end position="231"/>
    </location>
</feature>
<accession>A0A0B6Z1F4</accession>
<feature type="compositionally biased region" description="Polar residues" evidence="1">
    <location>
        <begin position="203"/>
        <end position="231"/>
    </location>
</feature>
<feature type="non-terminal residue" evidence="2">
    <location>
        <position position="1"/>
    </location>
</feature>
<dbReference type="AlphaFoldDB" id="A0A0B6Z1F4"/>
<organism evidence="2">
    <name type="scientific">Arion vulgaris</name>
    <dbReference type="NCBI Taxonomy" id="1028688"/>
    <lineage>
        <taxon>Eukaryota</taxon>
        <taxon>Metazoa</taxon>
        <taxon>Spiralia</taxon>
        <taxon>Lophotrochozoa</taxon>
        <taxon>Mollusca</taxon>
        <taxon>Gastropoda</taxon>
        <taxon>Heterobranchia</taxon>
        <taxon>Euthyneura</taxon>
        <taxon>Panpulmonata</taxon>
        <taxon>Eupulmonata</taxon>
        <taxon>Stylommatophora</taxon>
        <taxon>Helicina</taxon>
        <taxon>Arionoidea</taxon>
        <taxon>Arionidae</taxon>
        <taxon>Arion</taxon>
    </lineage>
</organism>
<name>A0A0B6Z1F4_9EUPU</name>